<dbReference type="Pfam" id="PF13470">
    <property type="entry name" value="PIN_3"/>
    <property type="match status" value="1"/>
</dbReference>
<gene>
    <name evidence="2" type="ORF">C7B64_07500</name>
</gene>
<feature type="domain" description="PIN" evidence="1">
    <location>
        <begin position="2"/>
        <end position="115"/>
    </location>
</feature>
<dbReference type="AlphaFoldDB" id="A0A2T1C5Y0"/>
<evidence type="ECO:0000259" key="1">
    <source>
        <dbReference type="Pfam" id="PF13470"/>
    </source>
</evidence>
<dbReference type="Gene3D" id="3.40.50.1010">
    <property type="entry name" value="5'-nuclease"/>
    <property type="match status" value="1"/>
</dbReference>
<sequence length="141" mass="15590">MKVLIDTNIILDSILEREPFVGAAITLFEMVEREEIQGYIAATTVTNIFYIVRKAQGRESALQAIDRILIGFKICPVNHSTIAEALNSNLKDFEDGIQLACATLNQLDAIVTRDISDFLGISLPVLSIPQLQIRLSQLGEC</sequence>
<dbReference type="SUPFAM" id="SSF88723">
    <property type="entry name" value="PIN domain-like"/>
    <property type="match status" value="1"/>
</dbReference>
<reference evidence="2 3" key="2">
    <citation type="submission" date="2018-03" db="EMBL/GenBank/DDBJ databases">
        <title>The ancient ancestry and fast evolution of plastids.</title>
        <authorList>
            <person name="Moore K.R."/>
            <person name="Magnabosco C."/>
            <person name="Momper L."/>
            <person name="Gold D.A."/>
            <person name="Bosak T."/>
            <person name="Fournier G.P."/>
        </authorList>
    </citation>
    <scope>NUCLEOTIDE SEQUENCE [LARGE SCALE GENOMIC DNA]</scope>
    <source>
        <strain evidence="2 3">CCAP 1448/3</strain>
    </source>
</reference>
<dbReference type="EMBL" id="PVWJ01000027">
    <property type="protein sequence ID" value="PSB03669.1"/>
    <property type="molecule type" value="Genomic_DNA"/>
</dbReference>
<dbReference type="InterPro" id="IPR002716">
    <property type="entry name" value="PIN_dom"/>
</dbReference>
<name>A0A2T1C5Y0_9CYAN</name>
<comment type="caution">
    <text evidence="2">The sequence shown here is derived from an EMBL/GenBank/DDBJ whole genome shotgun (WGS) entry which is preliminary data.</text>
</comment>
<reference evidence="2 3" key="1">
    <citation type="submission" date="2018-02" db="EMBL/GenBank/DDBJ databases">
        <authorList>
            <person name="Cohen D.B."/>
            <person name="Kent A.D."/>
        </authorList>
    </citation>
    <scope>NUCLEOTIDE SEQUENCE [LARGE SCALE GENOMIC DNA]</scope>
    <source>
        <strain evidence="2 3">CCAP 1448/3</strain>
    </source>
</reference>
<dbReference type="OrthoDB" id="9787727at2"/>
<dbReference type="GO" id="GO:0003677">
    <property type="term" value="F:DNA binding"/>
    <property type="evidence" value="ECO:0007669"/>
    <property type="project" value="UniProtKB-KW"/>
</dbReference>
<organism evidence="2 3">
    <name type="scientific">Merismopedia glauca CCAP 1448/3</name>
    <dbReference type="NCBI Taxonomy" id="1296344"/>
    <lineage>
        <taxon>Bacteria</taxon>
        <taxon>Bacillati</taxon>
        <taxon>Cyanobacteriota</taxon>
        <taxon>Cyanophyceae</taxon>
        <taxon>Synechococcales</taxon>
        <taxon>Merismopediaceae</taxon>
        <taxon>Merismopedia</taxon>
    </lineage>
</organism>
<evidence type="ECO:0000313" key="3">
    <source>
        <dbReference type="Proteomes" id="UP000238762"/>
    </source>
</evidence>
<keyword evidence="2" id="KW-0238">DNA-binding</keyword>
<dbReference type="RefSeq" id="WP_106288023.1">
    <property type="nucleotide sequence ID" value="NZ_CAWNTC010000247.1"/>
</dbReference>
<dbReference type="Proteomes" id="UP000238762">
    <property type="component" value="Unassembled WGS sequence"/>
</dbReference>
<accession>A0A2T1C5Y0</accession>
<keyword evidence="3" id="KW-1185">Reference proteome</keyword>
<protein>
    <submittedName>
        <fullName evidence="2">DNA-binding protein</fullName>
    </submittedName>
</protein>
<proteinExistence type="predicted"/>
<evidence type="ECO:0000313" key="2">
    <source>
        <dbReference type="EMBL" id="PSB03669.1"/>
    </source>
</evidence>
<dbReference type="InterPro" id="IPR029060">
    <property type="entry name" value="PIN-like_dom_sf"/>
</dbReference>